<organism evidence="11 12">
    <name type="scientific">Neokomagataea tanensis</name>
    <dbReference type="NCBI Taxonomy" id="661191"/>
    <lineage>
        <taxon>Bacteria</taxon>
        <taxon>Pseudomonadati</taxon>
        <taxon>Pseudomonadota</taxon>
        <taxon>Alphaproteobacteria</taxon>
        <taxon>Acetobacterales</taxon>
        <taxon>Acetobacteraceae</taxon>
        <taxon>Neokomagataea</taxon>
    </lineage>
</organism>
<dbReference type="Proteomes" id="UP000317214">
    <property type="component" value="Chromosome"/>
</dbReference>
<keyword evidence="12" id="KW-1185">Reference proteome</keyword>
<evidence type="ECO:0000256" key="8">
    <source>
        <dbReference type="HAMAP-Rule" id="MF_00301"/>
    </source>
</evidence>
<evidence type="ECO:0000256" key="3">
    <source>
        <dbReference type="ARBA" id="ARBA00022697"/>
    </source>
</evidence>
<keyword evidence="1 8" id="KW-0028">Amino-acid biosynthesis</keyword>
<dbReference type="InterPro" id="IPR005280">
    <property type="entry name" value="Homoserine_kinase_II"/>
</dbReference>
<dbReference type="CDD" id="cd05153">
    <property type="entry name" value="HomoserineK_II"/>
    <property type="match status" value="1"/>
</dbReference>
<comment type="similarity">
    <text evidence="7 8">Belongs to the pseudomonas-type ThrB family.</text>
</comment>
<name>A0A4Y6V2C8_9PROT</name>
<evidence type="ECO:0000256" key="9">
    <source>
        <dbReference type="NCBIfam" id="TIGR00938"/>
    </source>
</evidence>
<feature type="domain" description="Aminoglycoside phosphotransferase" evidence="10">
    <location>
        <begin position="28"/>
        <end position="261"/>
    </location>
</feature>
<dbReference type="OrthoDB" id="9777460at2"/>
<dbReference type="InterPro" id="IPR002575">
    <property type="entry name" value="Aminoglycoside_PTrfase"/>
</dbReference>
<evidence type="ECO:0000313" key="11">
    <source>
        <dbReference type="EMBL" id="QDH24143.1"/>
    </source>
</evidence>
<evidence type="ECO:0000256" key="5">
    <source>
        <dbReference type="ARBA" id="ARBA00022777"/>
    </source>
</evidence>
<keyword evidence="5 8" id="KW-0418">Kinase</keyword>
<dbReference type="NCBIfam" id="NF003558">
    <property type="entry name" value="PRK05231.1"/>
    <property type="match status" value="1"/>
</dbReference>
<dbReference type="NCBIfam" id="TIGR00938">
    <property type="entry name" value="thrB_alt"/>
    <property type="match status" value="1"/>
</dbReference>
<gene>
    <name evidence="8" type="primary">thrB</name>
    <name evidence="11" type="ORF">D5366_01430</name>
</gene>
<keyword evidence="4 8" id="KW-0547">Nucleotide-binding</keyword>
<protein>
    <recommendedName>
        <fullName evidence="8 9">Homoserine kinase</fullName>
        <shortName evidence="8">HK</shortName>
        <shortName evidence="8">HSK</shortName>
        <ecNumber evidence="8 9">2.7.1.39</ecNumber>
    </recommendedName>
</protein>
<evidence type="ECO:0000256" key="4">
    <source>
        <dbReference type="ARBA" id="ARBA00022741"/>
    </source>
</evidence>
<sequence length="319" mass="35010">MAVYTEFSEEALNGFLSDYALGTLVAFEGIAEGVENSNFLLTLSSGKYILTLFEKRMRPDELPWFLGLMQHLAKAGVNCPQPVEGKDGKALRHLAGKPAVITTFLNGKGVAASTPDECRQVGQAMAELHKAGQSYAPVRANALAADAWGPLLERCGKIGDDLGRGFGQDIACALGKVVPLWPQPGDLPIGQIHADLFPDNVFFQNGSLSGLIDFYFACTDMFAYDLAICLNAWCFEEREGSVIYRQDCANSLVEGYEQVRPLTAQERAVLPVLAQGAALRFVLTRLYDWINTPSDALVTRKDPRPYMKRFNHFSKVGHV</sequence>
<dbReference type="EMBL" id="CP032485">
    <property type="protein sequence ID" value="QDH24143.1"/>
    <property type="molecule type" value="Genomic_DNA"/>
</dbReference>
<evidence type="ECO:0000256" key="6">
    <source>
        <dbReference type="ARBA" id="ARBA00022840"/>
    </source>
</evidence>
<dbReference type="Gene3D" id="3.90.1200.10">
    <property type="match status" value="1"/>
</dbReference>
<dbReference type="GO" id="GO:0009088">
    <property type="term" value="P:threonine biosynthetic process"/>
    <property type="evidence" value="ECO:0007669"/>
    <property type="project" value="UniProtKB-UniRule"/>
</dbReference>
<dbReference type="GO" id="GO:0005524">
    <property type="term" value="F:ATP binding"/>
    <property type="evidence" value="ECO:0007669"/>
    <property type="project" value="UniProtKB-KW"/>
</dbReference>
<dbReference type="HAMAP" id="MF_00301">
    <property type="entry name" value="Homoser_kinase_2"/>
    <property type="match status" value="1"/>
</dbReference>
<dbReference type="KEGG" id="ntn:D5366_01430"/>
<evidence type="ECO:0000313" key="12">
    <source>
        <dbReference type="Proteomes" id="UP000317214"/>
    </source>
</evidence>
<evidence type="ECO:0000259" key="10">
    <source>
        <dbReference type="Pfam" id="PF01636"/>
    </source>
</evidence>
<proteinExistence type="inferred from homology"/>
<dbReference type="UniPathway" id="UPA00050">
    <property type="reaction ID" value="UER00064"/>
</dbReference>
<dbReference type="InterPro" id="IPR050249">
    <property type="entry name" value="Pseudomonas-type_ThrB"/>
</dbReference>
<dbReference type="RefSeq" id="WP_141491980.1">
    <property type="nucleotide sequence ID" value="NZ_CP032485.1"/>
</dbReference>
<dbReference type="EC" id="2.7.1.39" evidence="8 9"/>
<dbReference type="Gene3D" id="3.30.200.20">
    <property type="entry name" value="Phosphorylase Kinase, domain 1"/>
    <property type="match status" value="1"/>
</dbReference>
<dbReference type="SUPFAM" id="SSF56112">
    <property type="entry name" value="Protein kinase-like (PK-like)"/>
    <property type="match status" value="1"/>
</dbReference>
<keyword evidence="2 8" id="KW-0808">Transferase</keyword>
<dbReference type="InterPro" id="IPR011009">
    <property type="entry name" value="Kinase-like_dom_sf"/>
</dbReference>
<dbReference type="PANTHER" id="PTHR21064">
    <property type="entry name" value="AMINOGLYCOSIDE PHOSPHOTRANSFERASE DOMAIN-CONTAINING PROTEIN-RELATED"/>
    <property type="match status" value="1"/>
</dbReference>
<evidence type="ECO:0000256" key="7">
    <source>
        <dbReference type="ARBA" id="ARBA00038240"/>
    </source>
</evidence>
<comment type="pathway">
    <text evidence="8">Amino-acid biosynthesis; L-threonine biosynthesis; L-threonine from L-aspartate: step 4/5.</text>
</comment>
<dbReference type="AlphaFoldDB" id="A0A4Y6V2C8"/>
<comment type="catalytic activity">
    <reaction evidence="8">
        <text>L-homoserine + ATP = O-phospho-L-homoserine + ADP + H(+)</text>
        <dbReference type="Rhea" id="RHEA:13985"/>
        <dbReference type="ChEBI" id="CHEBI:15378"/>
        <dbReference type="ChEBI" id="CHEBI:30616"/>
        <dbReference type="ChEBI" id="CHEBI:57476"/>
        <dbReference type="ChEBI" id="CHEBI:57590"/>
        <dbReference type="ChEBI" id="CHEBI:456216"/>
        <dbReference type="EC" id="2.7.1.39"/>
    </reaction>
</comment>
<evidence type="ECO:0000256" key="2">
    <source>
        <dbReference type="ARBA" id="ARBA00022679"/>
    </source>
</evidence>
<evidence type="ECO:0000256" key="1">
    <source>
        <dbReference type="ARBA" id="ARBA00022605"/>
    </source>
</evidence>
<reference evidence="11 12" key="1">
    <citation type="submission" date="2018-09" db="EMBL/GenBank/DDBJ databases">
        <title>The complete genome sequence of Neokomagataea tanensis NBRC 106556(T).</title>
        <authorList>
            <person name="Chua K.-O."/>
            <person name="See-Too W.-S."/>
            <person name="Hong K.-W."/>
            <person name="Yin W.-F."/>
            <person name="Chan K.-G."/>
        </authorList>
    </citation>
    <scope>NUCLEOTIDE SEQUENCE [LARGE SCALE GENOMIC DNA]</scope>
    <source>
        <strain evidence="12">AH13 \ NBRC 106556</strain>
    </source>
</reference>
<dbReference type="PANTHER" id="PTHR21064:SF6">
    <property type="entry name" value="AMINOGLYCOSIDE PHOSPHOTRANSFERASE DOMAIN-CONTAINING PROTEIN"/>
    <property type="match status" value="1"/>
</dbReference>
<accession>A0A4Y6V2C8</accession>
<keyword evidence="6 8" id="KW-0067">ATP-binding</keyword>
<keyword evidence="3 8" id="KW-0791">Threonine biosynthesis</keyword>
<dbReference type="GO" id="GO:0004413">
    <property type="term" value="F:homoserine kinase activity"/>
    <property type="evidence" value="ECO:0007669"/>
    <property type="project" value="UniProtKB-UniRule"/>
</dbReference>
<dbReference type="Pfam" id="PF01636">
    <property type="entry name" value="APH"/>
    <property type="match status" value="1"/>
</dbReference>